<dbReference type="KEGG" id="ago:AGOS_ACR189C"/>
<feature type="region of interest" description="Disordered" evidence="2">
    <location>
        <begin position="1"/>
        <end position="29"/>
    </location>
</feature>
<dbReference type="eggNOG" id="KOG4613">
    <property type="taxonomic scope" value="Eukaryota"/>
</dbReference>
<organism evidence="3 4">
    <name type="scientific">Eremothecium gossypii (strain ATCC 10895 / CBS 109.51 / FGSC 9923 / NRRL Y-1056)</name>
    <name type="common">Yeast</name>
    <name type="synonym">Ashbya gossypii</name>
    <dbReference type="NCBI Taxonomy" id="284811"/>
    <lineage>
        <taxon>Eukaryota</taxon>
        <taxon>Fungi</taxon>
        <taxon>Dikarya</taxon>
        <taxon>Ascomycota</taxon>
        <taxon>Saccharomycotina</taxon>
        <taxon>Saccharomycetes</taxon>
        <taxon>Saccharomycetales</taxon>
        <taxon>Saccharomycetaceae</taxon>
        <taxon>Eremothecium</taxon>
    </lineage>
</organism>
<evidence type="ECO:0000256" key="2">
    <source>
        <dbReference type="SAM" id="MobiDB-lite"/>
    </source>
</evidence>
<reference evidence="3 4" key="1">
    <citation type="journal article" date="2004" name="Science">
        <title>The Ashbya gossypii genome as a tool for mapping the ancient Saccharomyces cerevisiae genome.</title>
        <authorList>
            <person name="Dietrich F.S."/>
            <person name="Voegeli S."/>
            <person name="Brachat S."/>
            <person name="Lerch A."/>
            <person name="Gates K."/>
            <person name="Steiner S."/>
            <person name="Mohr C."/>
            <person name="Pohlmann R."/>
            <person name="Luedi P."/>
            <person name="Choi S."/>
            <person name="Wing R.A."/>
            <person name="Flavier A."/>
            <person name="Gaffney T.D."/>
            <person name="Philippsen P."/>
        </authorList>
    </citation>
    <scope>NUCLEOTIDE SEQUENCE [LARGE SCALE GENOMIC DNA]</scope>
    <source>
        <strain evidence="4">ATCC 10895 / CBS 109.51 / FGSC 9923 / NRRL Y-1056</strain>
    </source>
</reference>
<reference evidence="4" key="2">
    <citation type="journal article" date="2013" name="G3 (Bethesda)">
        <title>Genomes of Ashbya fungi isolated from insects reveal four mating-type loci, numerous translocations, lack of transposons, and distinct gene duplications.</title>
        <authorList>
            <person name="Dietrich F.S."/>
            <person name="Voegeli S."/>
            <person name="Kuo S."/>
            <person name="Philippsen P."/>
        </authorList>
    </citation>
    <scope>GENOME REANNOTATION</scope>
    <source>
        <strain evidence="4">ATCC 10895 / CBS 109.51 / FGSC 9923 / NRRL Y-1056</strain>
    </source>
</reference>
<dbReference type="HOGENOM" id="CLU_118733_0_0_1"/>
<protein>
    <submittedName>
        <fullName evidence="3">ACR189Cp</fullName>
    </submittedName>
</protein>
<dbReference type="InterPro" id="IPR019171">
    <property type="entry name" value="MIX23"/>
</dbReference>
<accession>Q75BT2</accession>
<dbReference type="GO" id="GO:0005739">
    <property type="term" value="C:mitochondrion"/>
    <property type="evidence" value="ECO:0000318"/>
    <property type="project" value="GO_Central"/>
</dbReference>
<dbReference type="InterPro" id="IPR016805">
    <property type="entry name" value="MIX23_fungal"/>
</dbReference>
<dbReference type="PANTHER" id="PTHR31905">
    <property type="entry name" value="COILED-COIL DOMAIN-CONTAINING PROTEIN 58"/>
    <property type="match status" value="1"/>
</dbReference>
<keyword evidence="4" id="KW-1185">Reference proteome</keyword>
<dbReference type="EMBL" id="AE016816">
    <property type="protein sequence ID" value="AAS51415.1"/>
    <property type="molecule type" value="Genomic_DNA"/>
</dbReference>
<dbReference type="OrthoDB" id="5593818at2759"/>
<dbReference type="OMA" id="QFCFNER"/>
<dbReference type="AlphaFoldDB" id="Q75BT2"/>
<dbReference type="Pfam" id="PF09774">
    <property type="entry name" value="MIX23"/>
    <property type="match status" value="1"/>
</dbReference>
<dbReference type="Proteomes" id="UP000000591">
    <property type="component" value="Chromosome III"/>
</dbReference>
<dbReference type="PANTHER" id="PTHR31905:SF2">
    <property type="entry name" value="PROTEIN MIX23"/>
    <property type="match status" value="1"/>
</dbReference>
<comment type="similarity">
    <text evidence="1">Belongs to the MIX23 family.</text>
</comment>
<dbReference type="InParanoid" id="Q75BT2"/>
<evidence type="ECO:0000256" key="1">
    <source>
        <dbReference type="ARBA" id="ARBA00024204"/>
    </source>
</evidence>
<sequence>MPGGQLTVEVPAPRADTGSGPSGAHGAANRRITINRDGCVNPSLIESFLRELRRTTDNVVNQRTNDLQNAPAQELGARCVDYVGSTLLPAWHIRGQVIDFCATQASQIRASLQLGGDESHVPAAVDPTVNPYVTVEEQERHRARLGDVMKMENWVANQREIERILQRTTLARVNSVCGQLDEFASQVQALTDRRNN</sequence>
<name>Q75BT2_EREGS</name>
<dbReference type="PIRSF" id="PIRSF022603">
    <property type="entry name" value="UCP022603"/>
    <property type="match status" value="1"/>
</dbReference>
<dbReference type="FunCoup" id="Q75BT2">
    <property type="interactions" value="24"/>
</dbReference>
<dbReference type="GeneID" id="4619723"/>
<dbReference type="GO" id="GO:0005758">
    <property type="term" value="C:mitochondrial intermembrane space"/>
    <property type="evidence" value="ECO:0007669"/>
    <property type="project" value="InterPro"/>
</dbReference>
<gene>
    <name evidence="3" type="ORF">AGOS_ACR189C</name>
</gene>
<dbReference type="RefSeq" id="NP_983591.1">
    <property type="nucleotide sequence ID" value="NM_208944.1"/>
</dbReference>
<evidence type="ECO:0000313" key="4">
    <source>
        <dbReference type="Proteomes" id="UP000000591"/>
    </source>
</evidence>
<evidence type="ECO:0000313" key="3">
    <source>
        <dbReference type="EMBL" id="AAS51415.1"/>
    </source>
</evidence>
<proteinExistence type="inferred from homology"/>